<gene>
    <name evidence="1" type="ORF">D6T69_08300</name>
</gene>
<evidence type="ECO:0000313" key="1">
    <source>
        <dbReference type="EMBL" id="AZJ35522.1"/>
    </source>
</evidence>
<dbReference type="EMBL" id="CP032548">
    <property type="protein sequence ID" value="AZJ35522.1"/>
    <property type="molecule type" value="Genomic_DNA"/>
</dbReference>
<proteinExistence type="predicted"/>
<accession>A0A3Q8RRP8</accession>
<reference evidence="1 2" key="1">
    <citation type="submission" date="2018-09" db="EMBL/GenBank/DDBJ databases">
        <title>Insights into the microbiota of Asian seabass (Lates calcarifer) with tenacibaculosis symptoms and description of sp. nov. Tenacibaculum singaporense.</title>
        <authorList>
            <person name="Miyake S."/>
            <person name="Soh M."/>
            <person name="Azman M.N."/>
            <person name="Ngoh S.Y."/>
            <person name="Orban L."/>
        </authorList>
    </citation>
    <scope>NUCLEOTIDE SEQUENCE [LARGE SCALE GENOMIC DNA]</scope>
    <source>
        <strain evidence="1 2">DSM 106434</strain>
    </source>
</reference>
<protein>
    <recommendedName>
        <fullName evidence="3">Fibronectin type 3 domain-containing protein</fullName>
    </recommendedName>
</protein>
<keyword evidence="2" id="KW-1185">Reference proteome</keyword>
<dbReference type="RefSeq" id="WP_125067299.1">
    <property type="nucleotide sequence ID" value="NZ_CP032548.1"/>
</dbReference>
<organism evidence="1 2">
    <name type="scientific">Tenacibaculum singaporense</name>
    <dbReference type="NCBI Taxonomy" id="2358479"/>
    <lineage>
        <taxon>Bacteria</taxon>
        <taxon>Pseudomonadati</taxon>
        <taxon>Bacteroidota</taxon>
        <taxon>Flavobacteriia</taxon>
        <taxon>Flavobacteriales</taxon>
        <taxon>Flavobacteriaceae</taxon>
        <taxon>Tenacibaculum</taxon>
    </lineage>
</organism>
<dbReference type="SUPFAM" id="SSF49265">
    <property type="entry name" value="Fibronectin type III"/>
    <property type="match status" value="2"/>
</dbReference>
<dbReference type="InterPro" id="IPR013783">
    <property type="entry name" value="Ig-like_fold"/>
</dbReference>
<dbReference type="InterPro" id="IPR036116">
    <property type="entry name" value="FN3_sf"/>
</dbReference>
<dbReference type="AlphaFoldDB" id="A0A3Q8RRP8"/>
<name>A0A3Q8RRP8_9FLAO</name>
<evidence type="ECO:0000313" key="2">
    <source>
        <dbReference type="Proteomes" id="UP000274593"/>
    </source>
</evidence>
<dbReference type="KEGG" id="tsig:D6T69_08300"/>
<sequence length="699" mass="79865">MIKKKSTPIIFMLLMLGITIKTYAQKEIGNIKAEVKAIATVSENKILLRWGVTTPTAWKYANKYGYIIERKTIAVDKEILTKPVIKQLIPIPLKPYPMMEWKEFSEENNYAALAAQALYGEEFDVEMNEGGDGLLSIINKAQVIEQRFTFALYAADQDFKVAKFSGLAFVDNTVKPTERYLYTIRVALPEEKKDLIKAGGVYLGLLDKKTLPEPQEFVGVFKDKTVILSWNQVILKKYYTNYIIEKSEDEGKTFKKLRGTPVATLGEKEKNPSNRMMYIDSLSQNNKTYSYRIKGISPFGIEGPYSKIVSGKGIKPLTHTPFITDVKLNSQGGVLSWEFPSEGIRTLSKFKLVRSNTPKGKFLTVIDNISKNKRSIKIENLQAINYYKIVAVGNNGGTRESFPKMVQPDDSTPPAVPTMLNGTIDSLGVVRLQWKQNTEIDFLGYRVFKANLKTDEFTQMTFEPIPNSTFIDTVNIKILNKKIYYKVQAFDKRYNPSEFSEVLELNRPDIVPPTAPVFTSFKSDKGRVEIEWISSTSNDAQSTVIYRKEKGVKEPWQMLKSLPLLQNKFIDETGIVGKTYLYTALTIDESGLESEPIVPLKITVLDNSPKPSIEKFTGYVNREERYIELKWNYKETKVKEFVLYKAEEEKKPTMYKVFKVDTNKFKDRNLLINTKYTFLIQAIFESGAKSPLNKIEINY</sequence>
<dbReference type="Gene3D" id="2.60.40.10">
    <property type="entry name" value="Immunoglobulins"/>
    <property type="match status" value="4"/>
</dbReference>
<dbReference type="Proteomes" id="UP000274593">
    <property type="component" value="Chromosome"/>
</dbReference>
<evidence type="ECO:0008006" key="3">
    <source>
        <dbReference type="Google" id="ProtNLM"/>
    </source>
</evidence>